<dbReference type="AlphaFoldDB" id="A0A6M1STY3"/>
<feature type="compositionally biased region" description="Low complexity" evidence="1">
    <location>
        <begin position="36"/>
        <end position="45"/>
    </location>
</feature>
<feature type="compositionally biased region" description="Low complexity" evidence="1">
    <location>
        <begin position="745"/>
        <end position="762"/>
    </location>
</feature>
<feature type="compositionally biased region" description="Polar residues" evidence="1">
    <location>
        <begin position="277"/>
        <end position="288"/>
    </location>
</feature>
<name>A0A6M1STY3_9BACT</name>
<feature type="compositionally biased region" description="Polar residues" evidence="1">
    <location>
        <begin position="116"/>
        <end position="135"/>
    </location>
</feature>
<sequence length="800" mass="85287">MISKLISQSANGKEAASQTSESNADGGKTASPKMFKSLLQSLQSNGSGGKKQNLLSVAANGDSSKRNSKQTGVRHILGGSFSTVNTESGPADKAQLLKGGPIITATEKQVPGSGQKVESSGSENTPEGGQGQQVVLDSDGKATAEAKTDSENAQHTGDKAKINNENTQNTEGKAQKADSNKKVSEPVSELKEIAENNKEKTTDSSKAENTTTNKELTSAGSEKGESQSSTTDSAKNRVQQLGSDTGKTVAAGSSTESSSSKETAEKKSAKVLPNKGGDTQTSQEVSDTGKSKLKQARASTKQNATTKEVETRAEAKQVDSEAEASKSKEASGENKAASNRTSVKAEGKVASDIKPQKGTETKTNNSQPVPQNNDSDEAGKSPKTVTTAAEKSDANRIATNDTATFKNDGGQKNAKVVESNIGLTKQQEKSTGENGKVVNEQVPKNTKEESSVAGKEQNLKTAQKTPLGQDQNIKTAQKASMGQDQNSPKSKKESTATGQEPKQAAESGNKDNKVQLTEKQRKLINNFFQQNTAGGISEKGFEMKSMQVEKMSKKDKSGSKNLKNERLPDPGSTMRMGMGRMGSSAAADAPSAVTDPSTVSSTDSSFSFDSQQIMWEEQKSGKSVGGKEDEEGSKKAANTATMRLNQMPIANASLRKNIVSGLTKSVMKAASEAKKTPQQWQKHNFMLDDGKKIQLSVRESKGVLQVRMGSLNMDLSKLLQQNLQQIREHLKQEFGTEIDLQFESNEGENSSEFSGDSSSSNNKKGYQNNFSNNELTSEKAEQVTLNSVRNFGYNKMEWTA</sequence>
<dbReference type="EMBL" id="JAALLS010000003">
    <property type="protein sequence ID" value="NGP87398.1"/>
    <property type="molecule type" value="Genomic_DNA"/>
</dbReference>
<feature type="region of interest" description="Disordered" evidence="1">
    <location>
        <begin position="530"/>
        <end position="635"/>
    </location>
</feature>
<feature type="compositionally biased region" description="Polar residues" evidence="1">
    <location>
        <begin position="763"/>
        <end position="775"/>
    </location>
</feature>
<feature type="compositionally biased region" description="Basic and acidic residues" evidence="1">
    <location>
        <begin position="307"/>
        <end position="332"/>
    </location>
</feature>
<feature type="compositionally biased region" description="Polar residues" evidence="1">
    <location>
        <begin position="207"/>
        <end position="246"/>
    </location>
</feature>
<feature type="compositionally biased region" description="Low complexity" evidence="1">
    <location>
        <begin position="571"/>
        <end position="610"/>
    </location>
</feature>
<feature type="compositionally biased region" description="Polar residues" evidence="1">
    <location>
        <begin position="361"/>
        <end position="373"/>
    </location>
</feature>
<dbReference type="RefSeq" id="WP_165266118.1">
    <property type="nucleotide sequence ID" value="NZ_JAALLS010000003.1"/>
</dbReference>
<gene>
    <name evidence="2" type="ORF">G3569_03445</name>
</gene>
<keyword evidence="3" id="KW-1185">Reference proteome</keyword>
<organism evidence="2 3">
    <name type="scientific">Fodinibius halophilus</name>
    <dbReference type="NCBI Taxonomy" id="1736908"/>
    <lineage>
        <taxon>Bacteria</taxon>
        <taxon>Pseudomonadati</taxon>
        <taxon>Balneolota</taxon>
        <taxon>Balneolia</taxon>
        <taxon>Balneolales</taxon>
        <taxon>Balneolaceae</taxon>
        <taxon>Fodinibius</taxon>
    </lineage>
</organism>
<feature type="compositionally biased region" description="Polar residues" evidence="1">
    <location>
        <begin position="163"/>
        <end position="172"/>
    </location>
</feature>
<evidence type="ECO:0000313" key="3">
    <source>
        <dbReference type="Proteomes" id="UP000479132"/>
    </source>
</evidence>
<accession>A0A6M1STY3</accession>
<feature type="compositionally biased region" description="Basic and acidic residues" evidence="1">
    <location>
        <begin position="508"/>
        <end position="518"/>
    </location>
</feature>
<evidence type="ECO:0000256" key="1">
    <source>
        <dbReference type="SAM" id="MobiDB-lite"/>
    </source>
</evidence>
<protein>
    <submittedName>
        <fullName evidence="2">Uncharacterized protein</fullName>
    </submittedName>
</protein>
<reference evidence="2 3" key="1">
    <citation type="submission" date="2020-02" db="EMBL/GenBank/DDBJ databases">
        <title>Aliifodinibius halophilus 2W32, complete genome.</title>
        <authorList>
            <person name="Li Y."/>
            <person name="Wu S."/>
        </authorList>
    </citation>
    <scope>NUCLEOTIDE SEQUENCE [LARGE SCALE GENOMIC DNA]</scope>
    <source>
        <strain evidence="2 3">2W32</strain>
    </source>
</reference>
<dbReference type="Proteomes" id="UP000479132">
    <property type="component" value="Unassembled WGS sequence"/>
</dbReference>
<feature type="compositionally biased region" description="Basic and acidic residues" evidence="1">
    <location>
        <begin position="138"/>
        <end position="162"/>
    </location>
</feature>
<feature type="compositionally biased region" description="Basic and acidic residues" evidence="1">
    <location>
        <begin position="550"/>
        <end position="568"/>
    </location>
</feature>
<evidence type="ECO:0000313" key="2">
    <source>
        <dbReference type="EMBL" id="NGP87398.1"/>
    </source>
</evidence>
<feature type="compositionally biased region" description="Polar residues" evidence="1">
    <location>
        <begin position="459"/>
        <end position="488"/>
    </location>
</feature>
<proteinExistence type="predicted"/>
<feature type="compositionally biased region" description="Basic and acidic residues" evidence="1">
    <location>
        <begin position="343"/>
        <end position="360"/>
    </location>
</feature>
<comment type="caution">
    <text evidence="2">The sequence shown here is derived from an EMBL/GenBank/DDBJ whole genome shotgun (WGS) entry which is preliminary data.</text>
</comment>
<feature type="region of interest" description="Disordered" evidence="1">
    <location>
        <begin position="745"/>
        <end position="781"/>
    </location>
</feature>
<feature type="region of interest" description="Disordered" evidence="1">
    <location>
        <begin position="1"/>
        <end position="518"/>
    </location>
</feature>
<feature type="compositionally biased region" description="Polar residues" evidence="1">
    <location>
        <begin position="297"/>
        <end position="306"/>
    </location>
</feature>
<feature type="compositionally biased region" description="Basic and acidic residues" evidence="1">
    <location>
        <begin position="173"/>
        <end position="206"/>
    </location>
</feature>
<feature type="compositionally biased region" description="Polar residues" evidence="1">
    <location>
        <begin position="1"/>
        <end position="23"/>
    </location>
</feature>